<evidence type="ECO:0000256" key="1">
    <source>
        <dbReference type="ARBA" id="ARBA00000632"/>
    </source>
</evidence>
<dbReference type="FunFam" id="1.10.530.10:FF:000001">
    <property type="entry name" value="Lysozyme C"/>
    <property type="match status" value="1"/>
</dbReference>
<dbReference type="KEGG" id="dci:103507269"/>
<keyword evidence="4" id="KW-0929">Antimicrobial</keyword>
<gene>
    <name evidence="10" type="primary">LOC103507269</name>
</gene>
<dbReference type="GO" id="GO:0003796">
    <property type="term" value="F:lysozyme activity"/>
    <property type="evidence" value="ECO:0007669"/>
    <property type="project" value="UniProtKB-EC"/>
</dbReference>
<dbReference type="RefSeq" id="XP_008469942.1">
    <property type="nucleotide sequence ID" value="XM_008471720.1"/>
</dbReference>
<name>A0A1S3CXN1_DIACI</name>
<evidence type="ECO:0000313" key="9">
    <source>
        <dbReference type="Proteomes" id="UP000079169"/>
    </source>
</evidence>
<evidence type="ECO:0000256" key="4">
    <source>
        <dbReference type="ARBA" id="ARBA00022638"/>
    </source>
</evidence>
<comment type="similarity">
    <text evidence="2 7">Belongs to the glycosyl hydrolase 22 family.</text>
</comment>
<dbReference type="Gene3D" id="1.10.530.10">
    <property type="match status" value="2"/>
</dbReference>
<dbReference type="SUPFAM" id="SSF53955">
    <property type="entry name" value="Lysozyme-like"/>
    <property type="match status" value="2"/>
</dbReference>
<dbReference type="PRINTS" id="PR00135">
    <property type="entry name" value="LYZLACT"/>
</dbReference>
<evidence type="ECO:0000259" key="8">
    <source>
        <dbReference type="PROSITE" id="PS00128"/>
    </source>
</evidence>
<keyword evidence="9" id="KW-1185">Reference proteome</keyword>
<evidence type="ECO:0000256" key="6">
    <source>
        <dbReference type="ARBA" id="ARBA00023295"/>
    </source>
</evidence>
<dbReference type="GO" id="GO:0031640">
    <property type="term" value="P:killing of cells of another organism"/>
    <property type="evidence" value="ECO:0007669"/>
    <property type="project" value="UniProtKB-KW"/>
</dbReference>
<dbReference type="PANTHER" id="PTHR11407:SF63">
    <property type="entry name" value="LYSOZYME C"/>
    <property type="match status" value="1"/>
</dbReference>
<dbReference type="Pfam" id="PF00062">
    <property type="entry name" value="Lys"/>
    <property type="match status" value="2"/>
</dbReference>
<dbReference type="PANTHER" id="PTHR11407">
    <property type="entry name" value="LYSOZYME C"/>
    <property type="match status" value="1"/>
</dbReference>
<dbReference type="EC" id="3.2.1.17" evidence="3"/>
<protein>
    <recommendedName>
        <fullName evidence="3">lysozyme</fullName>
        <ecNumber evidence="3">3.2.1.17</ecNumber>
    </recommendedName>
</protein>
<dbReference type="GeneID" id="103507269"/>
<keyword evidence="5" id="KW-1015">Disulfide bond</keyword>
<feature type="domain" description="Glycosyl hydrolases family 22 (GH22)" evidence="8">
    <location>
        <begin position="71"/>
        <end position="89"/>
    </location>
</feature>
<reference evidence="10" key="1">
    <citation type="submission" date="2025-08" db="UniProtKB">
        <authorList>
            <consortium name="RefSeq"/>
        </authorList>
    </citation>
    <scope>IDENTIFICATION</scope>
</reference>
<organism evidence="9 10">
    <name type="scientific">Diaphorina citri</name>
    <name type="common">Asian citrus psyllid</name>
    <dbReference type="NCBI Taxonomy" id="121845"/>
    <lineage>
        <taxon>Eukaryota</taxon>
        <taxon>Metazoa</taxon>
        <taxon>Ecdysozoa</taxon>
        <taxon>Arthropoda</taxon>
        <taxon>Hexapoda</taxon>
        <taxon>Insecta</taxon>
        <taxon>Pterygota</taxon>
        <taxon>Neoptera</taxon>
        <taxon>Paraneoptera</taxon>
        <taxon>Hemiptera</taxon>
        <taxon>Sternorrhyncha</taxon>
        <taxon>Psylloidea</taxon>
        <taxon>Psyllidae</taxon>
        <taxon>Diaphorininae</taxon>
        <taxon>Diaphorina</taxon>
    </lineage>
</organism>
<evidence type="ECO:0000256" key="2">
    <source>
        <dbReference type="ARBA" id="ARBA00010859"/>
    </source>
</evidence>
<accession>A0A1S3CXN1</accession>
<dbReference type="GO" id="GO:0042742">
    <property type="term" value="P:defense response to bacterium"/>
    <property type="evidence" value="ECO:0007669"/>
    <property type="project" value="UniProtKB-KW"/>
</dbReference>
<keyword evidence="6" id="KW-0378">Hydrolase</keyword>
<evidence type="ECO:0000256" key="7">
    <source>
        <dbReference type="RuleBase" id="RU004440"/>
    </source>
</evidence>
<dbReference type="AlphaFoldDB" id="A0A1S3CXN1"/>
<evidence type="ECO:0000256" key="5">
    <source>
        <dbReference type="ARBA" id="ARBA00023157"/>
    </source>
</evidence>
<keyword evidence="4" id="KW-0081">Bacteriolytic enzyme</keyword>
<evidence type="ECO:0000256" key="3">
    <source>
        <dbReference type="ARBA" id="ARBA00012732"/>
    </source>
</evidence>
<feature type="domain" description="Glycosyl hydrolases family 22 (GH22)" evidence="8">
    <location>
        <begin position="207"/>
        <end position="225"/>
    </location>
</feature>
<dbReference type="PROSITE" id="PS51348">
    <property type="entry name" value="GLYCOSYL_HYDROL_F22_2"/>
    <property type="match status" value="2"/>
</dbReference>
<comment type="catalytic activity">
    <reaction evidence="1">
        <text>Hydrolysis of (1-&gt;4)-beta-linkages between N-acetylmuramic acid and N-acetyl-D-glucosamine residues in a peptidoglycan and between N-acetyl-D-glucosamine residues in chitodextrins.</text>
        <dbReference type="EC" id="3.2.1.17"/>
    </reaction>
</comment>
<dbReference type="InterPro" id="IPR019799">
    <property type="entry name" value="Glyco_hydro_22_CS"/>
</dbReference>
<dbReference type="PROSITE" id="PS00128">
    <property type="entry name" value="GLYCOSYL_HYDROL_F22_1"/>
    <property type="match status" value="2"/>
</dbReference>
<proteinExistence type="inferred from homology"/>
<dbReference type="CDD" id="cd16899">
    <property type="entry name" value="LYZ_C_invert"/>
    <property type="match status" value="1"/>
</dbReference>
<dbReference type="SMART" id="SM00263">
    <property type="entry name" value="LYZ1"/>
    <property type="match status" value="1"/>
</dbReference>
<dbReference type="Proteomes" id="UP000079169">
    <property type="component" value="Unplaced"/>
</dbReference>
<keyword evidence="6" id="KW-0326">Glycosidase</keyword>
<sequence>MASTAPSVSILTSSVQTGGKRTIQKANHVKELRKVAKLKGRKYAAAKKKQVPYHINDRYWCTDADDDIKACGITCKALEDDDLTDDIACARRIYRQHKRQGGNGQYKPKPLPKKMIKSIAILFCVTNSFFSLARCKTFRPCELAKVLLDNDISKDDIATWLCIARYESTFNSSAVGHMSGDGSLDHGIFQINDRYWCTDADDDIKACGITCKALEDDDLTDDIACARRIYRQHKRQGGNGWTAWAVYPYYCTNREKNEQRFLKNNNCSLSSLSSLTSKIQLIPVAPVVNQVNPFTSTGSPNSIFNSNNHFTSPSPTVFNSNKFSPFKSSVPPVTTNYPVKQSSFSGSYQ</sequence>
<dbReference type="InterPro" id="IPR023346">
    <property type="entry name" value="Lysozyme-like_dom_sf"/>
</dbReference>
<dbReference type="InterPro" id="IPR001916">
    <property type="entry name" value="Glyco_hydro_22"/>
</dbReference>
<dbReference type="STRING" id="121845.A0A1S3CXN1"/>
<dbReference type="PaxDb" id="121845-A0A1S3CXN1"/>
<evidence type="ECO:0000313" key="10">
    <source>
        <dbReference type="RefSeq" id="XP_008469942.1"/>
    </source>
</evidence>